<protein>
    <recommendedName>
        <fullName evidence="2">histidine kinase</fullName>
        <ecNumber evidence="2">2.7.13.3</ecNumber>
    </recommendedName>
</protein>
<dbReference type="Pfam" id="PF07730">
    <property type="entry name" value="HisKA_3"/>
    <property type="match status" value="1"/>
</dbReference>
<keyword evidence="7" id="KW-0067">ATP-binding</keyword>
<dbReference type="GO" id="GO:0000155">
    <property type="term" value="F:phosphorelay sensor kinase activity"/>
    <property type="evidence" value="ECO:0007669"/>
    <property type="project" value="InterPro"/>
</dbReference>
<comment type="catalytic activity">
    <reaction evidence="1">
        <text>ATP + protein L-histidine = ADP + protein N-phospho-L-histidine.</text>
        <dbReference type="EC" id="2.7.13.3"/>
    </reaction>
</comment>
<evidence type="ECO:0000256" key="5">
    <source>
        <dbReference type="ARBA" id="ARBA00022741"/>
    </source>
</evidence>
<accession>A0A426V3T5</accession>
<sequence length="292" mass="29376">MPRTARFNTMGGMAAPPSPALAKRLAAVAGAAAALLVLVVLLLGLSPLATAAAALAVALAVALWAVARLRGERTRLRAEVRDLEVAALLLAERIRVAREVHDLVSHGLGMITVRASSALHLAGRDPDALAAALEDVERTSREATGGLRRTIQALRDPGEAAALRPVESLEALPAIVAGAEAAGLAVAYRPGDLAGVPASVQATVVAVVREGLANAARHAGPTDVAVDVDADGDAVTVTVRDAGPAPAWRARPGSGHGLTGLRERVAALGGALHAGPAAGGFELRAVFPAAAP</sequence>
<dbReference type="PANTHER" id="PTHR24421">
    <property type="entry name" value="NITRATE/NITRITE SENSOR PROTEIN NARX-RELATED"/>
    <property type="match status" value="1"/>
</dbReference>
<evidence type="ECO:0000256" key="9">
    <source>
        <dbReference type="SAM" id="Phobius"/>
    </source>
</evidence>
<dbReference type="CDD" id="cd16917">
    <property type="entry name" value="HATPase_UhpB-NarQ-NarX-like"/>
    <property type="match status" value="1"/>
</dbReference>
<keyword evidence="13" id="KW-1185">Reference proteome</keyword>
<dbReference type="Gene3D" id="3.30.565.10">
    <property type="entry name" value="Histidine kinase-like ATPase, C-terminal domain"/>
    <property type="match status" value="1"/>
</dbReference>
<gene>
    <name evidence="12" type="ORF">EIW28_01800</name>
</gene>
<dbReference type="GO" id="GO:0046983">
    <property type="term" value="F:protein dimerization activity"/>
    <property type="evidence" value="ECO:0007669"/>
    <property type="project" value="InterPro"/>
</dbReference>
<keyword evidence="3" id="KW-0597">Phosphoprotein</keyword>
<evidence type="ECO:0000259" key="11">
    <source>
        <dbReference type="Pfam" id="PF07730"/>
    </source>
</evidence>
<evidence type="ECO:0000256" key="2">
    <source>
        <dbReference type="ARBA" id="ARBA00012438"/>
    </source>
</evidence>
<evidence type="ECO:0000256" key="7">
    <source>
        <dbReference type="ARBA" id="ARBA00022840"/>
    </source>
</evidence>
<organism evidence="12 13">
    <name type="scientific">Glycomyces terrestris</name>
    <dbReference type="NCBI Taxonomy" id="2493553"/>
    <lineage>
        <taxon>Bacteria</taxon>
        <taxon>Bacillati</taxon>
        <taxon>Actinomycetota</taxon>
        <taxon>Actinomycetes</taxon>
        <taxon>Glycomycetales</taxon>
        <taxon>Glycomycetaceae</taxon>
        <taxon>Glycomyces</taxon>
    </lineage>
</organism>
<comment type="caution">
    <text evidence="12">The sequence shown here is derived from an EMBL/GenBank/DDBJ whole genome shotgun (WGS) entry which is preliminary data.</text>
</comment>
<dbReference type="Gene3D" id="1.20.5.1930">
    <property type="match status" value="1"/>
</dbReference>
<keyword evidence="9" id="KW-0472">Membrane</keyword>
<dbReference type="InterPro" id="IPR036890">
    <property type="entry name" value="HATPase_C_sf"/>
</dbReference>
<dbReference type="InterPro" id="IPR050482">
    <property type="entry name" value="Sensor_HK_TwoCompSys"/>
</dbReference>
<keyword evidence="9" id="KW-1133">Transmembrane helix</keyword>
<feature type="domain" description="Signal transduction histidine kinase subgroup 3 dimerisation and phosphoacceptor" evidence="11">
    <location>
        <begin position="92"/>
        <end position="158"/>
    </location>
</feature>
<dbReference type="GO" id="GO:0005524">
    <property type="term" value="F:ATP binding"/>
    <property type="evidence" value="ECO:0007669"/>
    <property type="project" value="UniProtKB-KW"/>
</dbReference>
<evidence type="ECO:0000256" key="4">
    <source>
        <dbReference type="ARBA" id="ARBA00022679"/>
    </source>
</evidence>
<dbReference type="PANTHER" id="PTHR24421:SF10">
    <property type="entry name" value="NITRATE_NITRITE SENSOR PROTEIN NARQ"/>
    <property type="match status" value="1"/>
</dbReference>
<evidence type="ECO:0000256" key="1">
    <source>
        <dbReference type="ARBA" id="ARBA00000085"/>
    </source>
</evidence>
<evidence type="ECO:0000313" key="12">
    <source>
        <dbReference type="EMBL" id="RRS01527.1"/>
    </source>
</evidence>
<dbReference type="EC" id="2.7.13.3" evidence="2"/>
<evidence type="ECO:0000256" key="8">
    <source>
        <dbReference type="ARBA" id="ARBA00023012"/>
    </source>
</evidence>
<evidence type="ECO:0000256" key="3">
    <source>
        <dbReference type="ARBA" id="ARBA00022553"/>
    </source>
</evidence>
<dbReference type="EMBL" id="RSEB01000001">
    <property type="protein sequence ID" value="RRS01527.1"/>
    <property type="molecule type" value="Genomic_DNA"/>
</dbReference>
<keyword evidence="8" id="KW-0902">Two-component regulatory system</keyword>
<name>A0A426V3T5_9ACTN</name>
<evidence type="ECO:0000259" key="10">
    <source>
        <dbReference type="Pfam" id="PF02518"/>
    </source>
</evidence>
<dbReference type="GO" id="GO:0016020">
    <property type="term" value="C:membrane"/>
    <property type="evidence" value="ECO:0007669"/>
    <property type="project" value="InterPro"/>
</dbReference>
<dbReference type="AlphaFoldDB" id="A0A426V3T5"/>
<dbReference type="InterPro" id="IPR011712">
    <property type="entry name" value="Sig_transdc_His_kin_sub3_dim/P"/>
</dbReference>
<keyword evidence="6 12" id="KW-0418">Kinase</keyword>
<dbReference type="InterPro" id="IPR003594">
    <property type="entry name" value="HATPase_dom"/>
</dbReference>
<evidence type="ECO:0000256" key="6">
    <source>
        <dbReference type="ARBA" id="ARBA00022777"/>
    </source>
</evidence>
<keyword evidence="9" id="KW-0812">Transmembrane</keyword>
<reference evidence="12 13" key="1">
    <citation type="submission" date="2018-12" db="EMBL/GenBank/DDBJ databases">
        <title>Glycomyces sp. YIM 121974 draft genome.</title>
        <authorList>
            <person name="Li Q."/>
        </authorList>
    </citation>
    <scope>NUCLEOTIDE SEQUENCE [LARGE SCALE GENOMIC DNA]</scope>
    <source>
        <strain evidence="12 13">YIM 121974</strain>
    </source>
</reference>
<feature type="transmembrane region" description="Helical" evidence="9">
    <location>
        <begin position="48"/>
        <end position="67"/>
    </location>
</feature>
<keyword evidence="5" id="KW-0547">Nucleotide-binding</keyword>
<dbReference type="SUPFAM" id="SSF55874">
    <property type="entry name" value="ATPase domain of HSP90 chaperone/DNA topoisomerase II/histidine kinase"/>
    <property type="match status" value="1"/>
</dbReference>
<proteinExistence type="predicted"/>
<dbReference type="Proteomes" id="UP000277256">
    <property type="component" value="Unassembled WGS sequence"/>
</dbReference>
<keyword evidence="4" id="KW-0808">Transferase</keyword>
<evidence type="ECO:0000313" key="13">
    <source>
        <dbReference type="Proteomes" id="UP000277256"/>
    </source>
</evidence>
<feature type="domain" description="Histidine kinase/HSP90-like ATPase" evidence="10">
    <location>
        <begin position="203"/>
        <end position="288"/>
    </location>
</feature>
<feature type="transmembrane region" description="Helical" evidence="9">
    <location>
        <begin position="21"/>
        <end position="42"/>
    </location>
</feature>
<dbReference type="Pfam" id="PF02518">
    <property type="entry name" value="HATPase_c"/>
    <property type="match status" value="1"/>
</dbReference>